<sequence length="242" mass="25472">MRNIVFELCAETIDACLAARDGGAARIELCSGLSEGGLTPSHALICAAIEHSGLPVHVLIRPRGGDFLYREHELSVMRDDVAHAKSLGASGVVLGILAPDGTVDIPTTRSLVELAYPMKVTFHRAFDVTPSLSAALEDVIATGCDRILTSGGQRNVVAGTQTLSQLVVQAGSRIDIAVGGGLRLQNAPSLSRLTVAAHFHGSLRRRLLPKAGRAAGDGAMKSSRNVVAADDIRTVIRRLQNT</sequence>
<comment type="similarity">
    <text evidence="1 2">Belongs to the CutC family.</text>
</comment>
<name>A0A7W8E864_9BACT</name>
<keyword evidence="4" id="KW-1185">Reference proteome</keyword>
<dbReference type="PANTHER" id="PTHR12598:SF0">
    <property type="entry name" value="COPPER HOMEOSTASIS PROTEIN CUTC HOMOLOG"/>
    <property type="match status" value="1"/>
</dbReference>
<proteinExistence type="inferred from homology"/>
<dbReference type="InterPro" id="IPR036822">
    <property type="entry name" value="CutC-like_dom_sf"/>
</dbReference>
<dbReference type="AlphaFoldDB" id="A0A7W8E864"/>
<dbReference type="Pfam" id="PF03932">
    <property type="entry name" value="CutC"/>
    <property type="match status" value="1"/>
</dbReference>
<dbReference type="HAMAP" id="MF_00795">
    <property type="entry name" value="CutC"/>
    <property type="match status" value="1"/>
</dbReference>
<accession>A0A7W8E864</accession>
<comment type="subcellular location">
    <subcellularLocation>
        <location evidence="2">Cytoplasm</location>
    </subcellularLocation>
</comment>
<protein>
    <recommendedName>
        <fullName evidence="2">PF03932 family protein CutC</fullName>
    </recommendedName>
</protein>
<dbReference type="RefSeq" id="WP_184223585.1">
    <property type="nucleotide sequence ID" value="NZ_JACHIP010000024.1"/>
</dbReference>
<evidence type="ECO:0000313" key="4">
    <source>
        <dbReference type="Proteomes" id="UP000540989"/>
    </source>
</evidence>
<dbReference type="Gene3D" id="3.20.20.380">
    <property type="entry name" value="Copper homeostasis (CutC) domain"/>
    <property type="match status" value="1"/>
</dbReference>
<evidence type="ECO:0000256" key="1">
    <source>
        <dbReference type="ARBA" id="ARBA00007768"/>
    </source>
</evidence>
<dbReference type="InterPro" id="IPR005627">
    <property type="entry name" value="CutC-like"/>
</dbReference>
<evidence type="ECO:0000256" key="2">
    <source>
        <dbReference type="HAMAP-Rule" id="MF_00795"/>
    </source>
</evidence>
<dbReference type="EMBL" id="JACHIP010000024">
    <property type="protein sequence ID" value="MBB5060965.1"/>
    <property type="molecule type" value="Genomic_DNA"/>
</dbReference>
<dbReference type="SUPFAM" id="SSF110395">
    <property type="entry name" value="CutC-like"/>
    <property type="match status" value="1"/>
</dbReference>
<evidence type="ECO:0000313" key="3">
    <source>
        <dbReference type="EMBL" id="MBB5060965.1"/>
    </source>
</evidence>
<comment type="caution">
    <text evidence="2">Once thought to be involved in copper homeostasis, experiments in E.coli have shown this is not the case.</text>
</comment>
<comment type="caution">
    <text evidence="3">The sequence shown here is derived from an EMBL/GenBank/DDBJ whole genome shotgun (WGS) entry which is preliminary data.</text>
</comment>
<keyword evidence="2" id="KW-0963">Cytoplasm</keyword>
<dbReference type="GO" id="GO:0005737">
    <property type="term" value="C:cytoplasm"/>
    <property type="evidence" value="ECO:0007669"/>
    <property type="project" value="UniProtKB-SubCell"/>
</dbReference>
<dbReference type="GO" id="GO:0005507">
    <property type="term" value="F:copper ion binding"/>
    <property type="evidence" value="ECO:0007669"/>
    <property type="project" value="TreeGrafter"/>
</dbReference>
<dbReference type="PANTHER" id="PTHR12598">
    <property type="entry name" value="COPPER HOMEOSTASIS PROTEIN CUTC"/>
    <property type="match status" value="1"/>
</dbReference>
<gene>
    <name evidence="2" type="primary">cutC</name>
    <name evidence="3" type="ORF">HDF16_005701</name>
</gene>
<organism evidence="3 4">
    <name type="scientific">Granulicella aggregans</name>
    <dbReference type="NCBI Taxonomy" id="474949"/>
    <lineage>
        <taxon>Bacteria</taxon>
        <taxon>Pseudomonadati</taxon>
        <taxon>Acidobacteriota</taxon>
        <taxon>Terriglobia</taxon>
        <taxon>Terriglobales</taxon>
        <taxon>Acidobacteriaceae</taxon>
        <taxon>Granulicella</taxon>
    </lineage>
</organism>
<dbReference type="Proteomes" id="UP000540989">
    <property type="component" value="Unassembled WGS sequence"/>
</dbReference>
<reference evidence="3 4" key="1">
    <citation type="submission" date="2020-08" db="EMBL/GenBank/DDBJ databases">
        <title>Genomic Encyclopedia of Type Strains, Phase IV (KMG-V): Genome sequencing to study the core and pangenomes of soil and plant-associated prokaryotes.</title>
        <authorList>
            <person name="Whitman W."/>
        </authorList>
    </citation>
    <scope>NUCLEOTIDE SEQUENCE [LARGE SCALE GENOMIC DNA]</scope>
    <source>
        <strain evidence="3 4">M8UP14</strain>
    </source>
</reference>